<reference evidence="1" key="2">
    <citation type="submission" date="2021-08" db="EMBL/GenBank/DDBJ databases">
        <authorList>
            <person name="Tani A."/>
            <person name="Ola A."/>
            <person name="Ogura Y."/>
            <person name="Katsura K."/>
            <person name="Hayashi T."/>
        </authorList>
    </citation>
    <scope>NUCLEOTIDE SEQUENCE</scope>
    <source>
        <strain evidence="1">DSM 14458</strain>
    </source>
</reference>
<keyword evidence="2" id="KW-1185">Reference proteome</keyword>
<reference evidence="1" key="1">
    <citation type="journal article" date="2021" name="Front. Microbiol.">
        <title>Comprehensive Comparative Genomics and Phenotyping of Methylobacterium Species.</title>
        <authorList>
            <person name="Alessa O."/>
            <person name="Ogura Y."/>
            <person name="Fujitani Y."/>
            <person name="Takami H."/>
            <person name="Hayashi T."/>
            <person name="Sahin N."/>
            <person name="Tani A."/>
        </authorList>
    </citation>
    <scope>NUCLEOTIDE SEQUENCE</scope>
    <source>
        <strain evidence="1">DSM 14458</strain>
    </source>
</reference>
<evidence type="ECO:0000313" key="1">
    <source>
        <dbReference type="EMBL" id="GJE77859.1"/>
    </source>
</evidence>
<sequence>MKRHANEQCRIGTVRVTLGSHDVTRTAFQNASAKARELSGQAVLTIVAPGQFACAATTATGIRA</sequence>
<dbReference type="RefSeq" id="WP_137827968.1">
    <property type="nucleotide sequence ID" value="NZ_BPRE01000017.1"/>
</dbReference>
<organism evidence="1 2">
    <name type="scientific">Methylorubrum suomiense</name>
    <dbReference type="NCBI Taxonomy" id="144191"/>
    <lineage>
        <taxon>Bacteria</taxon>
        <taxon>Pseudomonadati</taxon>
        <taxon>Pseudomonadota</taxon>
        <taxon>Alphaproteobacteria</taxon>
        <taxon>Hyphomicrobiales</taxon>
        <taxon>Methylobacteriaceae</taxon>
        <taxon>Methylorubrum</taxon>
    </lineage>
</organism>
<name>A0ABQ4V2L8_9HYPH</name>
<dbReference type="EMBL" id="BPRE01000017">
    <property type="protein sequence ID" value="GJE77859.1"/>
    <property type="molecule type" value="Genomic_DNA"/>
</dbReference>
<gene>
    <name evidence="1" type="ORF">BGCPKDLD_4467</name>
</gene>
<evidence type="ECO:0000313" key="2">
    <source>
        <dbReference type="Proteomes" id="UP001055093"/>
    </source>
</evidence>
<comment type="caution">
    <text evidence="1">The sequence shown here is derived from an EMBL/GenBank/DDBJ whole genome shotgun (WGS) entry which is preliminary data.</text>
</comment>
<proteinExistence type="predicted"/>
<protein>
    <submittedName>
        <fullName evidence="1">Uncharacterized protein</fullName>
    </submittedName>
</protein>
<dbReference type="Proteomes" id="UP001055093">
    <property type="component" value="Unassembled WGS sequence"/>
</dbReference>
<accession>A0ABQ4V2L8</accession>